<feature type="region of interest" description="Disordered" evidence="1">
    <location>
        <begin position="1"/>
        <end position="48"/>
    </location>
</feature>
<accession>A0A8S4S7Q1</accession>
<reference evidence="2" key="1">
    <citation type="submission" date="2022-03" db="EMBL/GenBank/DDBJ databases">
        <authorList>
            <person name="Lindestad O."/>
        </authorList>
    </citation>
    <scope>NUCLEOTIDE SEQUENCE</scope>
</reference>
<name>A0A8S4S7Q1_9NEOP</name>
<comment type="caution">
    <text evidence="2">The sequence shown here is derived from an EMBL/GenBank/DDBJ whole genome shotgun (WGS) entry which is preliminary data.</text>
</comment>
<gene>
    <name evidence="2" type="primary">jg21731</name>
    <name evidence="2" type="ORF">PAEG_LOCUS21857</name>
</gene>
<evidence type="ECO:0000256" key="1">
    <source>
        <dbReference type="SAM" id="MobiDB-lite"/>
    </source>
</evidence>
<keyword evidence="3" id="KW-1185">Reference proteome</keyword>
<dbReference type="AlphaFoldDB" id="A0A8S4S7Q1"/>
<evidence type="ECO:0000313" key="2">
    <source>
        <dbReference type="EMBL" id="CAH2249147.1"/>
    </source>
</evidence>
<evidence type="ECO:0000313" key="3">
    <source>
        <dbReference type="Proteomes" id="UP000838756"/>
    </source>
</evidence>
<dbReference type="EMBL" id="CAKXAJ010025994">
    <property type="protein sequence ID" value="CAH2249147.1"/>
    <property type="molecule type" value="Genomic_DNA"/>
</dbReference>
<organism evidence="2 3">
    <name type="scientific">Pararge aegeria aegeria</name>
    <dbReference type="NCBI Taxonomy" id="348720"/>
    <lineage>
        <taxon>Eukaryota</taxon>
        <taxon>Metazoa</taxon>
        <taxon>Ecdysozoa</taxon>
        <taxon>Arthropoda</taxon>
        <taxon>Hexapoda</taxon>
        <taxon>Insecta</taxon>
        <taxon>Pterygota</taxon>
        <taxon>Neoptera</taxon>
        <taxon>Endopterygota</taxon>
        <taxon>Lepidoptera</taxon>
        <taxon>Glossata</taxon>
        <taxon>Ditrysia</taxon>
        <taxon>Papilionoidea</taxon>
        <taxon>Nymphalidae</taxon>
        <taxon>Satyrinae</taxon>
        <taxon>Satyrini</taxon>
        <taxon>Parargina</taxon>
        <taxon>Pararge</taxon>
    </lineage>
</organism>
<dbReference type="Proteomes" id="UP000838756">
    <property type="component" value="Unassembled WGS sequence"/>
</dbReference>
<proteinExistence type="predicted"/>
<sequence>MSPARLTRAVRAVSRHLHARARLPGNSAEPRRLASSPGSLDEEMATVGRSETDDCSHYRFNAASQCRY</sequence>
<protein>
    <submittedName>
        <fullName evidence="2">Jg21731 protein</fullName>
    </submittedName>
</protein>